<dbReference type="Proteomes" id="UP000603369">
    <property type="component" value="Unassembled WGS sequence"/>
</dbReference>
<dbReference type="Gene3D" id="2.60.40.1890">
    <property type="entry name" value="PCu(A)C copper chaperone"/>
    <property type="match status" value="1"/>
</dbReference>
<dbReference type="Pfam" id="PF04314">
    <property type="entry name" value="PCuAC"/>
    <property type="match status" value="1"/>
</dbReference>
<organism evidence="3 4">
    <name type="scientific">Corynebacterium tuberculostearicum</name>
    <dbReference type="NCBI Taxonomy" id="38304"/>
    <lineage>
        <taxon>Bacteria</taxon>
        <taxon>Bacillati</taxon>
        <taxon>Actinomycetota</taxon>
        <taxon>Actinomycetes</taxon>
        <taxon>Mycobacteriales</taxon>
        <taxon>Corynebacteriaceae</taxon>
        <taxon>Corynebacterium</taxon>
    </lineage>
</organism>
<dbReference type="InterPro" id="IPR007410">
    <property type="entry name" value="LpqE-like"/>
</dbReference>
<dbReference type="InterPro" id="IPR036182">
    <property type="entry name" value="PCuAC_sf"/>
</dbReference>
<evidence type="ECO:0000313" key="3">
    <source>
        <dbReference type="EMBL" id="MBK3427937.1"/>
    </source>
</evidence>
<evidence type="ECO:0000256" key="1">
    <source>
        <dbReference type="SAM" id="MobiDB-lite"/>
    </source>
</evidence>
<proteinExistence type="predicted"/>
<feature type="compositionally biased region" description="Low complexity" evidence="1">
    <location>
        <begin position="37"/>
        <end position="50"/>
    </location>
</feature>
<feature type="compositionally biased region" description="Basic and acidic residues" evidence="1">
    <location>
        <begin position="176"/>
        <end position="200"/>
    </location>
</feature>
<dbReference type="PANTHER" id="PTHR36302">
    <property type="entry name" value="BLR7088 PROTEIN"/>
    <property type="match status" value="1"/>
</dbReference>
<keyword evidence="4" id="KW-1185">Reference proteome</keyword>
<dbReference type="AlphaFoldDB" id="A0A8I1HX78"/>
<dbReference type="EMBL" id="JAEHFL010000006">
    <property type="protein sequence ID" value="MBK3427937.1"/>
    <property type="molecule type" value="Genomic_DNA"/>
</dbReference>
<dbReference type="PANTHER" id="PTHR36302:SF1">
    <property type="entry name" value="COPPER CHAPERONE PCU(A)C"/>
    <property type="match status" value="1"/>
</dbReference>
<gene>
    <name evidence="3" type="ORF">JDP02_05300</name>
</gene>
<reference evidence="3 4" key="1">
    <citation type="submission" date="2020-12" db="EMBL/GenBank/DDBJ databases">
        <title>Draft genome sequence of the commensal strain Corynebacterium tuberculostearicum MFP09/CIP 102622 isolated from human skin.</title>
        <authorList>
            <person name="Boukerb A.M."/>
            <person name="Janvier X."/>
            <person name="Feuilloley M.G.J."/>
            <person name="Groboillot A."/>
        </authorList>
    </citation>
    <scope>NUCLEOTIDE SEQUENCE [LARGE SCALE GENOMIC DNA]</scope>
    <source>
        <strain evidence="3 4">CIP 102622</strain>
    </source>
</reference>
<name>A0A8I1HX78_9CORY</name>
<dbReference type="SUPFAM" id="SSF110087">
    <property type="entry name" value="DR1885-like metal-binding protein"/>
    <property type="match status" value="1"/>
</dbReference>
<keyword evidence="2" id="KW-0732">Signal</keyword>
<evidence type="ECO:0000256" key="2">
    <source>
        <dbReference type="SAM" id="SignalP"/>
    </source>
</evidence>
<feature type="chain" id="PRO_5034998733" evidence="2">
    <location>
        <begin position="21"/>
        <end position="200"/>
    </location>
</feature>
<dbReference type="RefSeq" id="WP_200435688.1">
    <property type="nucleotide sequence ID" value="NZ_JAEHFL010000006.1"/>
</dbReference>
<feature type="region of interest" description="Disordered" evidence="1">
    <location>
        <begin position="159"/>
        <end position="200"/>
    </location>
</feature>
<feature type="region of interest" description="Disordered" evidence="1">
    <location>
        <begin position="24"/>
        <end position="50"/>
    </location>
</feature>
<protein>
    <submittedName>
        <fullName evidence="3">Copper chaperone PCu(A)C</fullName>
    </submittedName>
</protein>
<dbReference type="InterPro" id="IPR058248">
    <property type="entry name" value="Lxx211020-like"/>
</dbReference>
<feature type="signal peptide" evidence="2">
    <location>
        <begin position="1"/>
        <end position="20"/>
    </location>
</feature>
<evidence type="ECO:0000313" key="4">
    <source>
        <dbReference type="Proteomes" id="UP000603369"/>
    </source>
</evidence>
<dbReference type="PROSITE" id="PS51257">
    <property type="entry name" value="PROKAR_LIPOPROTEIN"/>
    <property type="match status" value="1"/>
</dbReference>
<sequence>MSKISSIALVGLTVAGLALAGCSPQNQNDSTESKADATSSAAEKSPSAAAEDLTFEDAVVRANEDKDMTAIFGTLVNHTDKDIAITGFSTSLNAKVNQIHETVDGKMQEMSSPLVVKAGESHELAPGGDHFMLMEMGNHIAPGESLDLKVKLEGGEELDLGEIQTRSMPAGDEDYGDMKGHDMSHMEHGDMSHNKEGHDH</sequence>
<accession>A0A8I1HX78</accession>
<comment type="caution">
    <text evidence="3">The sequence shown here is derived from an EMBL/GenBank/DDBJ whole genome shotgun (WGS) entry which is preliminary data.</text>
</comment>